<dbReference type="GeneID" id="20645062"/>
<keyword evidence="3" id="KW-1185">Reference proteome</keyword>
<name>G4Z0T8_PHYSP</name>
<dbReference type="EMBL" id="JH159152">
    <property type="protein sequence ID" value="EGZ22777.1"/>
    <property type="molecule type" value="Genomic_DNA"/>
</dbReference>
<dbReference type="KEGG" id="psoj:PHYSODRAFT_324087"/>
<evidence type="ECO:0000313" key="2">
    <source>
        <dbReference type="EMBL" id="EGZ22777.1"/>
    </source>
</evidence>
<accession>G4Z0T8</accession>
<evidence type="ECO:0000256" key="1">
    <source>
        <dbReference type="SAM" id="MobiDB-lite"/>
    </source>
</evidence>
<proteinExistence type="predicted"/>
<feature type="region of interest" description="Disordered" evidence="1">
    <location>
        <begin position="1"/>
        <end position="24"/>
    </location>
</feature>
<dbReference type="Proteomes" id="UP000002640">
    <property type="component" value="Unassembled WGS sequence"/>
</dbReference>
<gene>
    <name evidence="2" type="ORF">PHYSODRAFT_324087</name>
</gene>
<dbReference type="AlphaFoldDB" id="G4Z0T8"/>
<dbReference type="RefSeq" id="XP_009518065.1">
    <property type="nucleotide sequence ID" value="XM_009519770.1"/>
</dbReference>
<sequence length="207" mass="22755">MSSPQKKTDAAAEEKSSAGIETLSIPQYRERHKAKRDALAAKAAAGTTQPEIVLEGSSVVNDAVDFEDDYVEMRQNMLFGRSGNMRNDGDFVWDRSICRYHFGDWHKTVKGVQLSLSIPHGAFSDPNALWRDKWSSRLVAITGTFGSQRAPLDFIQVASGLATMYATSLGWLSSGYTNSMYRMVVADGSTPKNDVGTTNNLNSTNYV</sequence>
<evidence type="ECO:0000313" key="3">
    <source>
        <dbReference type="Proteomes" id="UP000002640"/>
    </source>
</evidence>
<protein>
    <submittedName>
        <fullName evidence="2">Uncharacterized protein</fullName>
    </submittedName>
</protein>
<organism evidence="2 3">
    <name type="scientific">Phytophthora sojae (strain P6497)</name>
    <name type="common">Soybean stem and root rot agent</name>
    <name type="synonym">Phytophthora megasperma f. sp. glycines</name>
    <dbReference type="NCBI Taxonomy" id="1094619"/>
    <lineage>
        <taxon>Eukaryota</taxon>
        <taxon>Sar</taxon>
        <taxon>Stramenopiles</taxon>
        <taxon>Oomycota</taxon>
        <taxon>Peronosporomycetes</taxon>
        <taxon>Peronosporales</taxon>
        <taxon>Peronosporaceae</taxon>
        <taxon>Phytophthora</taxon>
    </lineage>
</organism>
<reference evidence="2 3" key="1">
    <citation type="journal article" date="2006" name="Science">
        <title>Phytophthora genome sequences uncover evolutionary origins and mechanisms of pathogenesis.</title>
        <authorList>
            <person name="Tyler B.M."/>
            <person name="Tripathy S."/>
            <person name="Zhang X."/>
            <person name="Dehal P."/>
            <person name="Jiang R.H."/>
            <person name="Aerts A."/>
            <person name="Arredondo F.D."/>
            <person name="Baxter L."/>
            <person name="Bensasson D."/>
            <person name="Beynon J.L."/>
            <person name="Chapman J."/>
            <person name="Damasceno C.M."/>
            <person name="Dorrance A.E."/>
            <person name="Dou D."/>
            <person name="Dickerman A.W."/>
            <person name="Dubchak I.L."/>
            <person name="Garbelotto M."/>
            <person name="Gijzen M."/>
            <person name="Gordon S.G."/>
            <person name="Govers F."/>
            <person name="Grunwald N.J."/>
            <person name="Huang W."/>
            <person name="Ivors K.L."/>
            <person name="Jones R.W."/>
            <person name="Kamoun S."/>
            <person name="Krampis K."/>
            <person name="Lamour K.H."/>
            <person name="Lee M.K."/>
            <person name="McDonald W.H."/>
            <person name="Medina M."/>
            <person name="Meijer H.J."/>
            <person name="Nordberg E.K."/>
            <person name="Maclean D.J."/>
            <person name="Ospina-Giraldo M.D."/>
            <person name="Morris P.F."/>
            <person name="Phuntumart V."/>
            <person name="Putnam N.H."/>
            <person name="Rash S."/>
            <person name="Rose J.K."/>
            <person name="Sakihama Y."/>
            <person name="Salamov A.A."/>
            <person name="Savidor A."/>
            <person name="Scheuring C.F."/>
            <person name="Smith B.M."/>
            <person name="Sobral B.W."/>
            <person name="Terry A."/>
            <person name="Torto-Alalibo T.A."/>
            <person name="Win J."/>
            <person name="Xu Z."/>
            <person name="Zhang H."/>
            <person name="Grigoriev I.V."/>
            <person name="Rokhsar D.S."/>
            <person name="Boore J.L."/>
        </authorList>
    </citation>
    <scope>NUCLEOTIDE SEQUENCE [LARGE SCALE GENOMIC DNA]</scope>
    <source>
        <strain evidence="2 3">P6497</strain>
    </source>
</reference>
<feature type="compositionally biased region" description="Basic and acidic residues" evidence="1">
    <location>
        <begin position="1"/>
        <end position="16"/>
    </location>
</feature>
<dbReference type="InParanoid" id="G4Z0T8"/>